<dbReference type="RefSeq" id="WP_015708314.1">
    <property type="nucleotide sequence ID" value="NC_015578.1"/>
</dbReference>
<gene>
    <name evidence="1" type="ordered locus">TREPR_1822</name>
</gene>
<reference evidence="2" key="1">
    <citation type="submission" date="2009-12" db="EMBL/GenBank/DDBJ databases">
        <title>Complete sequence of Treponema primitia strain ZAS-2.</title>
        <authorList>
            <person name="Tetu S.G."/>
            <person name="Matson E."/>
            <person name="Ren Q."/>
            <person name="Seshadri R."/>
            <person name="Elbourne L."/>
            <person name="Hassan K.A."/>
            <person name="Durkin A."/>
            <person name="Radune D."/>
            <person name="Mohamoud Y."/>
            <person name="Shay R."/>
            <person name="Jin S."/>
            <person name="Zhang X."/>
            <person name="Lucey K."/>
            <person name="Ballor N.R."/>
            <person name="Ottesen E."/>
            <person name="Rosenthal R."/>
            <person name="Allen A."/>
            <person name="Leadbetter J.R."/>
            <person name="Paulsen I.T."/>
        </authorList>
    </citation>
    <scope>NUCLEOTIDE SEQUENCE [LARGE SCALE GENOMIC DNA]</scope>
    <source>
        <strain evidence="2">ATCC BAA-887 / DSM 12427 / ZAS-2</strain>
    </source>
</reference>
<evidence type="ECO:0000313" key="1">
    <source>
        <dbReference type="EMBL" id="AEF85346.1"/>
    </source>
</evidence>
<dbReference type="EMBL" id="CP001843">
    <property type="protein sequence ID" value="AEF85346.1"/>
    <property type="molecule type" value="Genomic_DNA"/>
</dbReference>
<dbReference type="AlphaFoldDB" id="F5YLX3"/>
<reference evidence="1 2" key="2">
    <citation type="journal article" date="2011" name="ISME J.">
        <title>RNA-seq reveals cooperative metabolic interactions between two termite-gut spirochete species in co-culture.</title>
        <authorList>
            <person name="Rosenthal A.Z."/>
            <person name="Matson E.G."/>
            <person name="Eldar A."/>
            <person name="Leadbetter J.R."/>
        </authorList>
    </citation>
    <scope>NUCLEOTIDE SEQUENCE [LARGE SCALE GENOMIC DNA]</scope>
    <source>
        <strain evidence="2">ATCC BAA-887 / DSM 12427 / ZAS-2</strain>
    </source>
</reference>
<evidence type="ECO:0000313" key="2">
    <source>
        <dbReference type="Proteomes" id="UP000009223"/>
    </source>
</evidence>
<proteinExistence type="predicted"/>
<organism evidence="1 2">
    <name type="scientific">Treponema primitia (strain ATCC BAA-887 / DSM 12427 / ZAS-2)</name>
    <dbReference type="NCBI Taxonomy" id="545694"/>
    <lineage>
        <taxon>Bacteria</taxon>
        <taxon>Pseudomonadati</taxon>
        <taxon>Spirochaetota</taxon>
        <taxon>Spirochaetia</taxon>
        <taxon>Spirochaetales</taxon>
        <taxon>Treponemataceae</taxon>
        <taxon>Treponema</taxon>
    </lineage>
</organism>
<dbReference type="KEGG" id="tpi:TREPR_1822"/>
<name>F5YLX3_TREPZ</name>
<dbReference type="HOGENOM" id="CLU_1895274_0_0_12"/>
<sequence length="134" mass="15405">MGHWEDVERFEVAIEGLKNYRKEVNMRRDLNAPMPKLSIEWSDVYAGTRPYEKGSQLKRLIGNVNQAIADACRACGYKTIDSIFYDAQGRNAKEKPGDKDDPKAVFEWYDTLTIGKFNECVDTIIAELGRRRQV</sequence>
<protein>
    <submittedName>
        <fullName evidence="1">Uncharacterized protein</fullName>
    </submittedName>
</protein>
<dbReference type="STRING" id="545694.TREPR_1822"/>
<keyword evidence="2" id="KW-1185">Reference proteome</keyword>
<dbReference type="Proteomes" id="UP000009223">
    <property type="component" value="Chromosome"/>
</dbReference>
<accession>F5YLX3</accession>